<gene>
    <name evidence="2" type="ORF">EB235_34435</name>
</gene>
<reference evidence="2 3" key="1">
    <citation type="submission" date="2018-10" db="EMBL/GenBank/DDBJ databases">
        <authorList>
            <person name="Perry B.J."/>
            <person name="Sullivan J.T."/>
            <person name="Murphy R.J.T."/>
            <person name="Ramsay J.P."/>
            <person name="Ronson C.W."/>
        </authorList>
    </citation>
    <scope>NUCLEOTIDE SEQUENCE [LARGE SCALE GENOMIC DNA]</scope>
    <source>
        <strain evidence="2 3">R88b</strain>
    </source>
</reference>
<dbReference type="Proteomes" id="UP000503017">
    <property type="component" value="Chromosome"/>
</dbReference>
<dbReference type="PANTHER" id="PTHR34135:SF2">
    <property type="entry name" value="LYSOZYME"/>
    <property type="match status" value="1"/>
</dbReference>
<keyword evidence="2" id="KW-0378">Hydrolase</keyword>
<dbReference type="PROSITE" id="PS51904">
    <property type="entry name" value="GLYCOSYL_HYDROL_F25_2"/>
    <property type="match status" value="1"/>
</dbReference>
<dbReference type="Gene3D" id="3.20.20.80">
    <property type="entry name" value="Glycosidases"/>
    <property type="match status" value="1"/>
</dbReference>
<dbReference type="CDD" id="cd06524">
    <property type="entry name" value="GH25_YegX-like"/>
    <property type="match status" value="1"/>
</dbReference>
<dbReference type="GO" id="GO:0016998">
    <property type="term" value="P:cell wall macromolecule catabolic process"/>
    <property type="evidence" value="ECO:0007669"/>
    <property type="project" value="InterPro"/>
</dbReference>
<accession>A0A6M7WUV7</accession>
<sequence length="336" mass="37926">MCAVRLNRRSVLLSTLASAIYVGTNNSLAKKAPAGQLPTDDLTRSEIFNEYLVKPWDAANPANGGTLAIPAKFSFPDDALYDCKVNARNECVTDPKTPRPADMMFGIDISHYTDPNFSFNELRSQQVRFVQMKTSQRHDIRDKRFPDFWKRCGSLTGDAKVYRGPYHFLAYGAKGKQQADWFIQCLENADPHGLGPEDMAPGVDLEWDVYKSTGKTDHWAGKGADHIQEVALECLETLKSRLGRTPILYTGKSWFSDQTLPLDRFKNFADYPLWVFDYNPRRKIQEKPVLPDASKPAALWQYTASAKVPDYKKTVDASVFYGTEADFRKTFGIAPV</sequence>
<proteinExistence type="inferred from homology"/>
<dbReference type="PANTHER" id="PTHR34135">
    <property type="entry name" value="LYSOZYME"/>
    <property type="match status" value="1"/>
</dbReference>
<dbReference type="GO" id="GO:0003796">
    <property type="term" value="F:lysozyme activity"/>
    <property type="evidence" value="ECO:0007669"/>
    <property type="project" value="InterPro"/>
</dbReference>
<dbReference type="InterPro" id="IPR002053">
    <property type="entry name" value="Glyco_hydro_25"/>
</dbReference>
<dbReference type="GO" id="GO:0016052">
    <property type="term" value="P:carbohydrate catabolic process"/>
    <property type="evidence" value="ECO:0007669"/>
    <property type="project" value="TreeGrafter"/>
</dbReference>
<organism evidence="2 3">
    <name type="scientific">Mesorhizobium loti R88b</name>
    <dbReference type="NCBI Taxonomy" id="935548"/>
    <lineage>
        <taxon>Bacteria</taxon>
        <taxon>Pseudomonadati</taxon>
        <taxon>Pseudomonadota</taxon>
        <taxon>Alphaproteobacteria</taxon>
        <taxon>Hyphomicrobiales</taxon>
        <taxon>Phyllobacteriaceae</taxon>
        <taxon>Mesorhizobium</taxon>
    </lineage>
</organism>
<evidence type="ECO:0000313" key="2">
    <source>
        <dbReference type="EMBL" id="QKD05902.1"/>
    </source>
</evidence>
<dbReference type="GO" id="GO:0009253">
    <property type="term" value="P:peptidoglycan catabolic process"/>
    <property type="evidence" value="ECO:0007669"/>
    <property type="project" value="InterPro"/>
</dbReference>
<name>A0A6M7WUV7_RHILI</name>
<dbReference type="AlphaFoldDB" id="A0A6M7WUV7"/>
<dbReference type="EMBL" id="CP033367">
    <property type="protein sequence ID" value="QKD05902.1"/>
    <property type="molecule type" value="Genomic_DNA"/>
</dbReference>
<protein>
    <submittedName>
        <fullName evidence="2">Glycoside hydrolase family 25 protein</fullName>
    </submittedName>
</protein>
<evidence type="ECO:0000256" key="1">
    <source>
        <dbReference type="ARBA" id="ARBA00010646"/>
    </source>
</evidence>
<dbReference type="Pfam" id="PF01183">
    <property type="entry name" value="Glyco_hydro_25"/>
    <property type="match status" value="1"/>
</dbReference>
<comment type="similarity">
    <text evidence="1">Belongs to the glycosyl hydrolase 25 family.</text>
</comment>
<evidence type="ECO:0000313" key="3">
    <source>
        <dbReference type="Proteomes" id="UP000503017"/>
    </source>
</evidence>
<dbReference type="InterPro" id="IPR017853">
    <property type="entry name" value="GH"/>
</dbReference>
<dbReference type="SUPFAM" id="SSF51445">
    <property type="entry name" value="(Trans)glycosidases"/>
    <property type="match status" value="1"/>
</dbReference>